<dbReference type="Proteomes" id="UP000678393">
    <property type="component" value="Unassembled WGS sequence"/>
</dbReference>
<dbReference type="AlphaFoldDB" id="A0A8S3ZZV5"/>
<dbReference type="PANTHER" id="PTHR10742">
    <property type="entry name" value="FLAVIN MONOAMINE OXIDASE"/>
    <property type="match status" value="1"/>
</dbReference>
<dbReference type="InterPro" id="IPR001613">
    <property type="entry name" value="Flavin_amine_oxidase"/>
</dbReference>
<dbReference type="PANTHER" id="PTHR10742:SF410">
    <property type="entry name" value="LYSINE-SPECIFIC HISTONE DEMETHYLASE 2"/>
    <property type="match status" value="1"/>
</dbReference>
<dbReference type="Pfam" id="PF01593">
    <property type="entry name" value="Amino_oxidase"/>
    <property type="match status" value="2"/>
</dbReference>
<dbReference type="PRINTS" id="PR00757">
    <property type="entry name" value="AMINEOXDASEF"/>
</dbReference>
<protein>
    <recommendedName>
        <fullName evidence="4">Amine oxidase</fullName>
        <ecNumber evidence="4">1.4.3.-</ecNumber>
    </recommendedName>
</protein>
<evidence type="ECO:0000313" key="7">
    <source>
        <dbReference type="EMBL" id="CAG5133135.1"/>
    </source>
</evidence>
<feature type="binding site" evidence="3">
    <location>
        <begin position="81"/>
        <end position="82"/>
    </location>
    <ligand>
        <name>FAD</name>
        <dbReference type="ChEBI" id="CHEBI:57692"/>
    </ligand>
</feature>
<comment type="caution">
    <text evidence="7">The sequence shown here is derived from an EMBL/GenBank/DDBJ whole genome shotgun (WGS) entry which is preliminary data.</text>
</comment>
<feature type="compositionally biased region" description="Basic and acidic residues" evidence="5">
    <location>
        <begin position="502"/>
        <end position="529"/>
    </location>
</feature>
<keyword evidence="4" id="KW-0274">FAD</keyword>
<dbReference type="Gene3D" id="3.90.660.10">
    <property type="match status" value="1"/>
</dbReference>
<gene>
    <name evidence="7" type="ORF">CUNI_LOCUS18693</name>
</gene>
<feature type="compositionally biased region" description="Basic and acidic residues" evidence="5">
    <location>
        <begin position="551"/>
        <end position="561"/>
    </location>
</feature>
<keyword evidence="2 4" id="KW-0560">Oxidoreductase</keyword>
<keyword evidence="4" id="KW-0285">Flavoprotein</keyword>
<evidence type="ECO:0000256" key="5">
    <source>
        <dbReference type="SAM" id="MobiDB-lite"/>
    </source>
</evidence>
<dbReference type="InterPro" id="IPR002937">
    <property type="entry name" value="Amino_oxidase"/>
</dbReference>
<accession>A0A8S3ZZV5</accession>
<dbReference type="SUPFAM" id="SSF54373">
    <property type="entry name" value="FAD-linked reductases, C-terminal domain"/>
    <property type="match status" value="1"/>
</dbReference>
<evidence type="ECO:0000256" key="1">
    <source>
        <dbReference type="ARBA" id="ARBA00001974"/>
    </source>
</evidence>
<evidence type="ECO:0000256" key="3">
    <source>
        <dbReference type="PIRSR" id="PIRSR601613-1"/>
    </source>
</evidence>
<feature type="binding site" evidence="3">
    <location>
        <position position="377"/>
    </location>
    <ligand>
        <name>substrate</name>
    </ligand>
</feature>
<feature type="region of interest" description="Disordered" evidence="5">
    <location>
        <begin position="502"/>
        <end position="561"/>
    </location>
</feature>
<reference evidence="7" key="1">
    <citation type="submission" date="2021-04" db="EMBL/GenBank/DDBJ databases">
        <authorList>
            <consortium name="Molecular Ecology Group"/>
        </authorList>
    </citation>
    <scope>NUCLEOTIDE SEQUENCE</scope>
</reference>
<name>A0A8S3ZZV5_9EUPU</name>
<dbReference type="SUPFAM" id="SSF51905">
    <property type="entry name" value="FAD/NAD(P)-binding domain"/>
    <property type="match status" value="1"/>
</dbReference>
<dbReference type="GO" id="GO:0008131">
    <property type="term" value="F:primary methylamine oxidase activity"/>
    <property type="evidence" value="ECO:0007669"/>
    <property type="project" value="UniProtKB-ARBA"/>
</dbReference>
<feature type="domain" description="Amine oxidase" evidence="6">
    <location>
        <begin position="60"/>
        <end position="172"/>
    </location>
</feature>
<evidence type="ECO:0000259" key="6">
    <source>
        <dbReference type="Pfam" id="PF01593"/>
    </source>
</evidence>
<comment type="similarity">
    <text evidence="4">Belongs to the flavin monoamine oxidase family.</text>
</comment>
<proteinExistence type="inferred from homology"/>
<sequence>MELHRFSRTQMVYVTVLSLCFLYTYTNGQKSPSTKNKIEEDVQEVYQLPKEVIVIGAGAAGLAAARKLSSDKQNFTVTVYEARKDRYGGRVWTDKLTDMKARGAEVDLGGSALSVISKENPLIELAEQFDLKMASVKDLQFIVPWEKKAYTGAELSDITHQAAQILGQAINQSRAEKVEISMKEAIDRVIATGEIIDSASAGAHFVKCLPSYILDNYSTRNYKPEALDVGYDKVLLDGMGELLDRLVSGSTDEPPLHLNLNKVARQIKVDKEKKKVVVRFRDGLQVFADMVVVAIPVSVIASGELLFEPELPKKYTLAVQEINVAAANKVILEFEHVFWPAEFGVFTRAVGSDAERGNLQTWVNINRFLAKCVLIGFLFGQPAVEFEKLDPEEAKNLALNVLNEMFGEDLVKQGGKLVRFQQSKWVTDPFSLGTSSYPKVGSDPGLWDTFAAPLCPYIYFAGEHTTFEGHGTIHGAYNSGIRTGNQILTGLCETLRKEEERRKAEERRKKAEAKKNKTADELHDNKSQEDETDDIVEDDETMKDDAEDVEEVGKRDVKTEL</sequence>
<evidence type="ECO:0000256" key="2">
    <source>
        <dbReference type="ARBA" id="ARBA00023002"/>
    </source>
</evidence>
<comment type="cofactor">
    <cofactor evidence="1 4">
        <name>FAD</name>
        <dbReference type="ChEBI" id="CHEBI:57692"/>
    </cofactor>
</comment>
<dbReference type="EC" id="1.4.3.-" evidence="4"/>
<feature type="compositionally biased region" description="Acidic residues" evidence="5">
    <location>
        <begin position="530"/>
        <end position="550"/>
    </location>
</feature>
<keyword evidence="8" id="KW-1185">Reference proteome</keyword>
<dbReference type="InterPro" id="IPR036188">
    <property type="entry name" value="FAD/NAD-bd_sf"/>
</dbReference>
<dbReference type="EMBL" id="CAJHNH020005946">
    <property type="protein sequence ID" value="CAG5133135.1"/>
    <property type="molecule type" value="Genomic_DNA"/>
</dbReference>
<dbReference type="Gene3D" id="3.50.50.60">
    <property type="entry name" value="FAD/NAD(P)-binding domain"/>
    <property type="match status" value="1"/>
</dbReference>
<dbReference type="InterPro" id="IPR050281">
    <property type="entry name" value="Flavin_monoamine_oxidase"/>
</dbReference>
<feature type="domain" description="Amine oxidase" evidence="6">
    <location>
        <begin position="235"/>
        <end position="488"/>
    </location>
</feature>
<organism evidence="7 8">
    <name type="scientific">Candidula unifasciata</name>
    <dbReference type="NCBI Taxonomy" id="100452"/>
    <lineage>
        <taxon>Eukaryota</taxon>
        <taxon>Metazoa</taxon>
        <taxon>Spiralia</taxon>
        <taxon>Lophotrochozoa</taxon>
        <taxon>Mollusca</taxon>
        <taxon>Gastropoda</taxon>
        <taxon>Heterobranchia</taxon>
        <taxon>Euthyneura</taxon>
        <taxon>Panpulmonata</taxon>
        <taxon>Eupulmonata</taxon>
        <taxon>Stylommatophora</taxon>
        <taxon>Helicina</taxon>
        <taxon>Helicoidea</taxon>
        <taxon>Geomitridae</taxon>
        <taxon>Candidula</taxon>
    </lineage>
</organism>
<evidence type="ECO:0000256" key="4">
    <source>
        <dbReference type="RuleBase" id="RU362067"/>
    </source>
</evidence>
<dbReference type="OrthoDB" id="5046242at2759"/>
<evidence type="ECO:0000313" key="8">
    <source>
        <dbReference type="Proteomes" id="UP000678393"/>
    </source>
</evidence>